<reference evidence="12 13" key="1">
    <citation type="journal article" date="2009" name="PLoS Pathog.">
        <title>Draft genome sequencing of giardia intestinalis assemblage B isolate GS: is human giardiasis caused by two different species?</title>
        <authorList>
            <person name="Franzen O."/>
            <person name="Jerlstrom-Hultqvist J."/>
            <person name="Castro E."/>
            <person name="Sherwood E."/>
            <person name="Ankarklev J."/>
            <person name="Reiner D.S."/>
            <person name="Palm D."/>
            <person name="Andersson J.O."/>
            <person name="Andersson B."/>
            <person name="Svard S.G."/>
        </authorList>
    </citation>
    <scope>NUCLEOTIDE SEQUENCE [LARGE SCALE GENOMIC DNA]</scope>
    <source>
        <strain evidence="13">ATCC 50581 / GS clone H7</strain>
    </source>
</reference>
<dbReference type="InterPro" id="IPR000719">
    <property type="entry name" value="Prot_kinase_dom"/>
</dbReference>
<evidence type="ECO:0000256" key="7">
    <source>
        <dbReference type="ARBA" id="ARBA00047899"/>
    </source>
</evidence>
<keyword evidence="3" id="KW-0808">Transferase</keyword>
<evidence type="ECO:0000259" key="11">
    <source>
        <dbReference type="PROSITE" id="PS50011"/>
    </source>
</evidence>
<evidence type="ECO:0000256" key="1">
    <source>
        <dbReference type="ARBA" id="ARBA00012513"/>
    </source>
</evidence>
<feature type="region of interest" description="Disordered" evidence="10">
    <location>
        <begin position="334"/>
        <end position="371"/>
    </location>
</feature>
<organism evidence="12 13">
    <name type="scientific">Giardia intestinalis (strain ATCC 50581 / GS clone H7)</name>
    <name type="common">Giardia lamblia</name>
    <dbReference type="NCBI Taxonomy" id="598745"/>
    <lineage>
        <taxon>Eukaryota</taxon>
        <taxon>Metamonada</taxon>
        <taxon>Diplomonadida</taxon>
        <taxon>Hexamitidae</taxon>
        <taxon>Giardiinae</taxon>
        <taxon>Giardia</taxon>
    </lineage>
</organism>
<accession>C6LRZ6</accession>
<dbReference type="SMART" id="SM00248">
    <property type="entry name" value="ANK"/>
    <property type="match status" value="2"/>
</dbReference>
<comment type="catalytic activity">
    <reaction evidence="8">
        <text>L-seryl-[protein] + ATP = O-phospho-L-seryl-[protein] + ADP + H(+)</text>
        <dbReference type="Rhea" id="RHEA:17989"/>
        <dbReference type="Rhea" id="RHEA-COMP:9863"/>
        <dbReference type="Rhea" id="RHEA-COMP:11604"/>
        <dbReference type="ChEBI" id="CHEBI:15378"/>
        <dbReference type="ChEBI" id="CHEBI:29999"/>
        <dbReference type="ChEBI" id="CHEBI:30616"/>
        <dbReference type="ChEBI" id="CHEBI:83421"/>
        <dbReference type="ChEBI" id="CHEBI:456216"/>
        <dbReference type="EC" id="2.7.11.1"/>
    </reaction>
</comment>
<dbReference type="SMART" id="SM00220">
    <property type="entry name" value="S_TKc"/>
    <property type="match status" value="1"/>
</dbReference>
<dbReference type="FunFam" id="1.25.40.20:FF:000743">
    <property type="entry name" value="Kinase, NEK"/>
    <property type="match status" value="1"/>
</dbReference>
<evidence type="ECO:0000256" key="5">
    <source>
        <dbReference type="ARBA" id="ARBA00022777"/>
    </source>
</evidence>
<evidence type="ECO:0000313" key="12">
    <source>
        <dbReference type="EMBL" id="EET01244.1"/>
    </source>
</evidence>
<keyword evidence="5 12" id="KW-0418">Kinase</keyword>
<dbReference type="PROSITE" id="PS50088">
    <property type="entry name" value="ANK_REPEAT"/>
    <property type="match status" value="2"/>
</dbReference>
<proteinExistence type="predicted"/>
<evidence type="ECO:0000256" key="4">
    <source>
        <dbReference type="ARBA" id="ARBA00022741"/>
    </source>
</evidence>
<feature type="repeat" description="ANK" evidence="9">
    <location>
        <begin position="410"/>
        <end position="433"/>
    </location>
</feature>
<dbReference type="GO" id="GO:0004674">
    <property type="term" value="F:protein serine/threonine kinase activity"/>
    <property type="evidence" value="ECO:0007669"/>
    <property type="project" value="UniProtKB-KW"/>
</dbReference>
<feature type="domain" description="Protein kinase" evidence="11">
    <location>
        <begin position="1"/>
        <end position="276"/>
    </location>
</feature>
<evidence type="ECO:0000256" key="6">
    <source>
        <dbReference type="ARBA" id="ARBA00022840"/>
    </source>
</evidence>
<dbReference type="PROSITE" id="PS50297">
    <property type="entry name" value="ANK_REP_REGION"/>
    <property type="match status" value="2"/>
</dbReference>
<dbReference type="EMBL" id="ACGJ01002162">
    <property type="protein sequence ID" value="EET01244.1"/>
    <property type="molecule type" value="Genomic_DNA"/>
</dbReference>
<comment type="caution">
    <text evidence="12">The sequence shown here is derived from an EMBL/GenBank/DDBJ whole genome shotgun (WGS) entry which is preliminary data.</text>
</comment>
<protein>
    <recommendedName>
        <fullName evidence="1">non-specific serine/threonine protein kinase</fullName>
        <ecNumber evidence="1">2.7.11.1</ecNumber>
    </recommendedName>
</protein>
<dbReference type="PANTHER" id="PTHR43671">
    <property type="entry name" value="SERINE/THREONINE-PROTEIN KINASE NEK"/>
    <property type="match status" value="1"/>
</dbReference>
<evidence type="ECO:0000256" key="8">
    <source>
        <dbReference type="ARBA" id="ARBA00048679"/>
    </source>
</evidence>
<dbReference type="GO" id="GO:0005524">
    <property type="term" value="F:ATP binding"/>
    <property type="evidence" value="ECO:0007669"/>
    <property type="project" value="UniProtKB-KW"/>
</dbReference>
<dbReference type="Pfam" id="PF12796">
    <property type="entry name" value="Ank_2"/>
    <property type="match status" value="1"/>
</dbReference>
<evidence type="ECO:0000313" key="13">
    <source>
        <dbReference type="Proteomes" id="UP000002488"/>
    </source>
</evidence>
<dbReference type="Gene3D" id="1.25.40.20">
    <property type="entry name" value="Ankyrin repeat-containing domain"/>
    <property type="match status" value="1"/>
</dbReference>
<dbReference type="SUPFAM" id="SSF48403">
    <property type="entry name" value="Ankyrin repeat"/>
    <property type="match status" value="1"/>
</dbReference>
<dbReference type="OMA" id="ELCTGVP"/>
<evidence type="ECO:0000256" key="9">
    <source>
        <dbReference type="PROSITE-ProRule" id="PRU00023"/>
    </source>
</evidence>
<feature type="repeat" description="ANK" evidence="9">
    <location>
        <begin position="441"/>
        <end position="467"/>
    </location>
</feature>
<keyword evidence="4" id="KW-0547">Nucleotide-binding</keyword>
<evidence type="ECO:0000256" key="10">
    <source>
        <dbReference type="SAM" id="MobiDB-lite"/>
    </source>
</evidence>
<dbReference type="InterPro" id="IPR050660">
    <property type="entry name" value="NEK_Ser/Thr_kinase"/>
</dbReference>
<dbReference type="Proteomes" id="UP000002488">
    <property type="component" value="Unassembled WGS sequence"/>
</dbReference>
<gene>
    <name evidence="12" type="ORF">GL50581_1532</name>
</gene>
<keyword evidence="6" id="KW-0067">ATP-binding</keyword>
<dbReference type="PANTHER" id="PTHR43671:SF98">
    <property type="entry name" value="SERINE_THREONINE-PROTEIN KINASE NEK11"/>
    <property type="match status" value="1"/>
</dbReference>
<dbReference type="VEuPathDB" id="GiardiaDB:GL50581_1532"/>
<name>C6LRZ6_GIAIB</name>
<evidence type="ECO:0000256" key="2">
    <source>
        <dbReference type="ARBA" id="ARBA00022527"/>
    </source>
</evidence>
<dbReference type="InterPro" id="IPR011009">
    <property type="entry name" value="Kinase-like_dom_sf"/>
</dbReference>
<evidence type="ECO:0000256" key="3">
    <source>
        <dbReference type="ARBA" id="ARBA00022679"/>
    </source>
</evidence>
<keyword evidence="2" id="KW-0723">Serine/threonine-protein kinase</keyword>
<sequence length="497" mass="53545">MAVDTPGSHDACKCLVSCDFFERTYLVTVNQKRDLLVREVDLSSMPKSSAQRVSAAYSLLSKLSSPGLAGCTIIKATPSLLITELDVTNAITLTAHIRRATVLGNSLSEDHILRIIYQIAAVLSFLSSGLISIEGSSIRLVCTALRPQTIYIRDESTIMLSDLSSLSTHGSRVTGPLPPERCYLSPEVWIDRVISPCADMWSLGCILYELCTGVPPPRLCVEDSNINIAIKQYTASLLADISKTTYSKGISALLEGLIAPSFARLSANAVLEHETMRTIHRSKEFAHLSHGRHLQITDSDTLKSVYFSSVPVLLCMQQKTVPINLGNSPPKISVKISTPSSGIPSELPSPKKARQAARSAPPRDGPVKSSQALSNWGFGKNLSELMLAAKHGDCGSARTHLQDIRRTSSTGTTALMIAAFKGHLPIVTLLLNHEKGMRDSRGRNALHYALRAGQLECAKELLETELDELDTGTLLAAAQAGGAPGVVALVQAACRRE</sequence>
<comment type="catalytic activity">
    <reaction evidence="7">
        <text>L-threonyl-[protein] + ATP = O-phospho-L-threonyl-[protein] + ADP + H(+)</text>
        <dbReference type="Rhea" id="RHEA:46608"/>
        <dbReference type="Rhea" id="RHEA-COMP:11060"/>
        <dbReference type="Rhea" id="RHEA-COMP:11605"/>
        <dbReference type="ChEBI" id="CHEBI:15378"/>
        <dbReference type="ChEBI" id="CHEBI:30013"/>
        <dbReference type="ChEBI" id="CHEBI:30616"/>
        <dbReference type="ChEBI" id="CHEBI:61977"/>
        <dbReference type="ChEBI" id="CHEBI:456216"/>
        <dbReference type="EC" id="2.7.11.1"/>
    </reaction>
</comment>
<dbReference type="AlphaFoldDB" id="C6LRZ6"/>
<dbReference type="InterPro" id="IPR036770">
    <property type="entry name" value="Ankyrin_rpt-contain_sf"/>
</dbReference>
<keyword evidence="9" id="KW-0040">ANK repeat</keyword>
<dbReference type="PROSITE" id="PS50011">
    <property type="entry name" value="PROTEIN_KINASE_DOM"/>
    <property type="match status" value="1"/>
</dbReference>
<dbReference type="OrthoDB" id="366390at2759"/>
<dbReference type="Pfam" id="PF00069">
    <property type="entry name" value="Pkinase"/>
    <property type="match status" value="1"/>
</dbReference>
<dbReference type="EC" id="2.7.11.1" evidence="1"/>
<dbReference type="SUPFAM" id="SSF56112">
    <property type="entry name" value="Protein kinase-like (PK-like)"/>
    <property type="match status" value="1"/>
</dbReference>
<dbReference type="Gene3D" id="1.10.510.10">
    <property type="entry name" value="Transferase(Phosphotransferase) domain 1"/>
    <property type="match status" value="1"/>
</dbReference>
<dbReference type="InterPro" id="IPR002110">
    <property type="entry name" value="Ankyrin_rpt"/>
</dbReference>